<dbReference type="EMBL" id="CAJQZP010000359">
    <property type="protein sequence ID" value="CAG4957823.1"/>
    <property type="molecule type" value="Genomic_DNA"/>
</dbReference>
<dbReference type="Proteomes" id="UP000691718">
    <property type="component" value="Unassembled WGS sequence"/>
</dbReference>
<evidence type="ECO:0000313" key="2">
    <source>
        <dbReference type="Proteomes" id="UP000691718"/>
    </source>
</evidence>
<organism evidence="1 2">
    <name type="scientific">Parnassius apollo</name>
    <name type="common">Apollo butterfly</name>
    <name type="synonym">Papilio apollo</name>
    <dbReference type="NCBI Taxonomy" id="110799"/>
    <lineage>
        <taxon>Eukaryota</taxon>
        <taxon>Metazoa</taxon>
        <taxon>Ecdysozoa</taxon>
        <taxon>Arthropoda</taxon>
        <taxon>Hexapoda</taxon>
        <taxon>Insecta</taxon>
        <taxon>Pterygota</taxon>
        <taxon>Neoptera</taxon>
        <taxon>Endopterygota</taxon>
        <taxon>Lepidoptera</taxon>
        <taxon>Glossata</taxon>
        <taxon>Ditrysia</taxon>
        <taxon>Papilionoidea</taxon>
        <taxon>Papilionidae</taxon>
        <taxon>Parnassiinae</taxon>
        <taxon>Parnassini</taxon>
        <taxon>Parnassius</taxon>
        <taxon>Parnassius</taxon>
    </lineage>
</organism>
<protein>
    <submittedName>
        <fullName evidence="1">(apollo) hypothetical protein</fullName>
    </submittedName>
</protein>
<name>A0A8S3WFC9_PARAO</name>
<gene>
    <name evidence="1" type="ORF">PAPOLLO_LOCUS5813</name>
</gene>
<dbReference type="AlphaFoldDB" id="A0A8S3WFC9"/>
<keyword evidence="2" id="KW-1185">Reference proteome</keyword>
<evidence type="ECO:0000313" key="1">
    <source>
        <dbReference type="EMBL" id="CAG4957823.1"/>
    </source>
</evidence>
<proteinExistence type="predicted"/>
<sequence>MTQNAYCHCLDIGRGLGYAPAIIAENELGCGAALAADIAYGPGFAPDMAYGYGYGLAGPATLAGPAAYGAGPAYVGAGIRDIAVTGEMSVVGSSLVAG</sequence>
<reference evidence="1" key="1">
    <citation type="submission" date="2021-04" db="EMBL/GenBank/DDBJ databases">
        <authorList>
            <person name="Tunstrom K."/>
        </authorList>
    </citation>
    <scope>NUCLEOTIDE SEQUENCE</scope>
</reference>
<comment type="caution">
    <text evidence="1">The sequence shown here is derived from an EMBL/GenBank/DDBJ whole genome shotgun (WGS) entry which is preliminary data.</text>
</comment>
<dbReference type="OrthoDB" id="7490938at2759"/>
<accession>A0A8S3WFC9</accession>